<organism evidence="3 4">
    <name type="scientific">Phocaeicola barnesiae</name>
    <dbReference type="NCBI Taxonomy" id="376804"/>
    <lineage>
        <taxon>Bacteria</taxon>
        <taxon>Pseudomonadati</taxon>
        <taxon>Bacteroidota</taxon>
        <taxon>Bacteroidia</taxon>
        <taxon>Bacteroidales</taxon>
        <taxon>Bacteroidaceae</taxon>
        <taxon>Phocaeicola</taxon>
    </lineage>
</organism>
<evidence type="ECO:0000313" key="3">
    <source>
        <dbReference type="EMBL" id="MCR8874021.1"/>
    </source>
</evidence>
<sequence length="474" mass="53739">MKKTIIYIGFLLAFAGTAQAQEGVKGRITVNDVSLSVAGDSLRVQMDMDFSALHLPANRSVSLLPSLRMDTAIVRLPGVDVMGRRQYIQWQRNTGRSAMTQVIRRYNGTTQHLHYQTAVPITERPGLVRLYLDEDSCGCLREVLADRNRLLAEQDFTPAVFTPHFVYVSPQAETRKTRHEKGAAYVDFPVNKTDIRPDYRGNRSELAKIENTINRIKGDADVSINHITIKGYASPEGSYANNSRLAEARTRSLVDYLKKEYPLDASLFRLDYEPEDWEGLRAYIAKGSLPEKDALLSLIDSGLEADAKERRLRTEYPEAYRTLLRDCFPALRHSDYVVAYTVRGFDVEEARMLIWKEPQKLSLQEMYAVAQTYGTGSKEYNEVFETAVRLFPDDEAANLNAANSAMQRNELDRAENYLKRAGDSGEALIARGILAYMKNDLEKAESYFRQAQQRGVKEADSNLDSLLRVKANKY</sequence>
<dbReference type="SUPFAM" id="SSF48452">
    <property type="entry name" value="TPR-like"/>
    <property type="match status" value="1"/>
</dbReference>
<dbReference type="Pfam" id="PF12984">
    <property type="entry name" value="DUF3868"/>
    <property type="match status" value="1"/>
</dbReference>
<dbReference type="InterPro" id="IPR011990">
    <property type="entry name" value="TPR-like_helical_dom_sf"/>
</dbReference>
<reference evidence="3 4" key="1">
    <citation type="submission" date="2022-08" db="EMBL/GenBank/DDBJ databases">
        <authorList>
            <person name="Zeman M."/>
            <person name="Kubasova T."/>
        </authorList>
    </citation>
    <scope>NUCLEOTIDE SEQUENCE [LARGE SCALE GENOMIC DNA]</scope>
    <source>
        <strain evidence="3 4">ET62</strain>
    </source>
</reference>
<feature type="domain" description="DUF3868" evidence="2">
    <location>
        <begin position="4"/>
        <end position="94"/>
    </location>
</feature>
<comment type="caution">
    <text evidence="3">The sequence shown here is derived from an EMBL/GenBank/DDBJ whole genome shotgun (WGS) entry which is preliminary data.</text>
</comment>
<dbReference type="Gene3D" id="3.30.1330.60">
    <property type="entry name" value="OmpA-like domain"/>
    <property type="match status" value="1"/>
</dbReference>
<feature type="chain" id="PRO_5043845945" evidence="1">
    <location>
        <begin position="21"/>
        <end position="474"/>
    </location>
</feature>
<keyword evidence="4" id="KW-1185">Reference proteome</keyword>
<dbReference type="InterPro" id="IPR024480">
    <property type="entry name" value="DUF3868"/>
</dbReference>
<name>A0AAW5N086_9BACT</name>
<evidence type="ECO:0000256" key="1">
    <source>
        <dbReference type="SAM" id="SignalP"/>
    </source>
</evidence>
<dbReference type="EMBL" id="JANRHJ010000008">
    <property type="protein sequence ID" value="MCR8874021.1"/>
    <property type="molecule type" value="Genomic_DNA"/>
</dbReference>
<dbReference type="Gene3D" id="1.25.40.10">
    <property type="entry name" value="Tetratricopeptide repeat domain"/>
    <property type="match status" value="1"/>
</dbReference>
<dbReference type="Proteomes" id="UP001204579">
    <property type="component" value="Unassembled WGS sequence"/>
</dbReference>
<keyword evidence="1" id="KW-0732">Signal</keyword>
<dbReference type="InterPro" id="IPR036737">
    <property type="entry name" value="OmpA-like_sf"/>
</dbReference>
<evidence type="ECO:0000259" key="2">
    <source>
        <dbReference type="Pfam" id="PF12984"/>
    </source>
</evidence>
<accession>A0AAW5N086</accession>
<evidence type="ECO:0000313" key="4">
    <source>
        <dbReference type="Proteomes" id="UP001204579"/>
    </source>
</evidence>
<feature type="signal peptide" evidence="1">
    <location>
        <begin position="1"/>
        <end position="20"/>
    </location>
</feature>
<proteinExistence type="predicted"/>
<dbReference type="AlphaFoldDB" id="A0AAW5N086"/>
<protein>
    <submittedName>
        <fullName evidence="3">DUF3868 domain-containing protein</fullName>
    </submittedName>
</protein>
<gene>
    <name evidence="3" type="ORF">NW209_08355</name>
</gene>
<dbReference type="RefSeq" id="WP_258335761.1">
    <property type="nucleotide sequence ID" value="NZ_JANRHJ010000008.1"/>
</dbReference>
<dbReference type="SUPFAM" id="SSF103088">
    <property type="entry name" value="OmpA-like"/>
    <property type="match status" value="1"/>
</dbReference>